<feature type="domain" description="Gfo/Idh/MocA-like oxidoreductase N-terminal" evidence="2">
    <location>
        <begin position="23"/>
        <end position="165"/>
    </location>
</feature>
<feature type="compositionally biased region" description="Pro residues" evidence="1">
    <location>
        <begin position="10"/>
        <end position="21"/>
    </location>
</feature>
<dbReference type="AlphaFoldDB" id="A0A2V5IG33"/>
<dbReference type="SUPFAM" id="SSF55347">
    <property type="entry name" value="Glyceraldehyde-3-phosphate dehydrogenase-like, C-terminal domain"/>
    <property type="match status" value="1"/>
</dbReference>
<feature type="region of interest" description="Disordered" evidence="1">
    <location>
        <begin position="491"/>
        <end position="510"/>
    </location>
</feature>
<dbReference type="GO" id="GO:0000166">
    <property type="term" value="F:nucleotide binding"/>
    <property type="evidence" value="ECO:0007669"/>
    <property type="project" value="InterPro"/>
</dbReference>
<reference evidence="3 4" key="1">
    <citation type="submission" date="2018-02" db="EMBL/GenBank/DDBJ databases">
        <title>The genomes of Aspergillus section Nigri reveals drivers in fungal speciation.</title>
        <authorList>
            <consortium name="DOE Joint Genome Institute"/>
            <person name="Vesth T.C."/>
            <person name="Nybo J."/>
            <person name="Theobald S."/>
            <person name="Brandl J."/>
            <person name="Frisvad J.C."/>
            <person name="Nielsen K.F."/>
            <person name="Lyhne E.K."/>
            <person name="Kogle M.E."/>
            <person name="Kuo A."/>
            <person name="Riley R."/>
            <person name="Clum A."/>
            <person name="Nolan M."/>
            <person name="Lipzen A."/>
            <person name="Salamov A."/>
            <person name="Henrissat B."/>
            <person name="Wiebenga A."/>
            <person name="De vries R.P."/>
            <person name="Grigoriev I.V."/>
            <person name="Mortensen U.H."/>
            <person name="Andersen M.R."/>
            <person name="Baker S.E."/>
        </authorList>
    </citation>
    <scope>NUCLEOTIDE SEQUENCE [LARGE SCALE GENOMIC DNA]</scope>
    <source>
        <strain evidence="3 4">CBS 114.80</strain>
    </source>
</reference>
<evidence type="ECO:0000259" key="2">
    <source>
        <dbReference type="Pfam" id="PF01408"/>
    </source>
</evidence>
<proteinExistence type="predicted"/>
<dbReference type="Proteomes" id="UP000248817">
    <property type="component" value="Unassembled WGS sequence"/>
</dbReference>
<gene>
    <name evidence="3" type="ORF">BP00DRAFT_424398</name>
</gene>
<feature type="compositionally biased region" description="Basic and acidic residues" evidence="1">
    <location>
        <begin position="492"/>
        <end position="508"/>
    </location>
</feature>
<feature type="region of interest" description="Disordered" evidence="1">
    <location>
        <begin position="345"/>
        <end position="373"/>
    </location>
</feature>
<feature type="region of interest" description="Disordered" evidence="1">
    <location>
        <begin position="257"/>
        <end position="285"/>
    </location>
</feature>
<dbReference type="PANTHER" id="PTHR43377">
    <property type="entry name" value="BILIVERDIN REDUCTASE A"/>
    <property type="match status" value="1"/>
</dbReference>
<feature type="compositionally biased region" description="Low complexity" evidence="1">
    <location>
        <begin position="345"/>
        <end position="357"/>
    </location>
</feature>
<dbReference type="InterPro" id="IPR000683">
    <property type="entry name" value="Gfo/Idh/MocA-like_OxRdtase_N"/>
</dbReference>
<evidence type="ECO:0000313" key="4">
    <source>
        <dbReference type="Proteomes" id="UP000248817"/>
    </source>
</evidence>
<evidence type="ECO:0000256" key="1">
    <source>
        <dbReference type="SAM" id="MobiDB-lite"/>
    </source>
</evidence>
<dbReference type="PANTHER" id="PTHR43377:SF12">
    <property type="entry name" value="BINDING ROSSMANN FOLD OXIDOREDUCTASE, PUTATIVE (AFU_ORTHOLOGUE AFUA_3G11840)-RELATED"/>
    <property type="match status" value="1"/>
</dbReference>
<dbReference type="Gene3D" id="3.30.360.10">
    <property type="entry name" value="Dihydrodipicolinate Reductase, domain 2"/>
    <property type="match status" value="2"/>
</dbReference>
<sequence>MKEPALPILPSTPPTANPSPRPLRFLVIGAGSRGNAYGRAVTSSTAGIIHAVAEPHPFKRRQFGRNYIWGTNNHPQEGQEFADWRDWLAWEVRRRELASNPIRQSSPTGAAAAAGVDGVFICTLDETHAEIIHALAPLRLHLLCEKPLALSLADCLGVYRALQPHTATSIFSIGHVLRYSPHNILLRRLLLTDRVIGDIVSLEHCEPVGWWHFAHSYVRGNWRRATPAGDGSLLTKSCHDIDFILWLLAAPVAPTSASTTSPTATPPPHHPRTITSTGSLTQFRPHRKPRAAGAATNCLACPAERDCKYSAVQIYHARHVARGEFDWPVNIVCPDIEDVVAPYLAPSDASSPADHPSNTPPTPPPEAKAKAIAAASAHLLARLRASRPLSRTEPGGPPSYGHCVYEADNNVCDDQVVTITWADPTDQSDPSHHQPQPQPQPPPATAKTAVFHMIAPTEKQCERRGRVYGTEGELAYDGRRIEYVRFATGATTRRDVPKQPPEEERAHGGGDYGLARGFVAAVDAVVHGGWAAEQAQARFVGCTLEEAVRSHAVVFAAEEARREEKVVQWAEWWAGKLAGSP</sequence>
<accession>A0A2V5IG33</accession>
<feature type="region of interest" description="Disordered" evidence="1">
    <location>
        <begin position="1"/>
        <end position="21"/>
    </location>
</feature>
<dbReference type="SUPFAM" id="SSF51735">
    <property type="entry name" value="NAD(P)-binding Rossmann-fold domains"/>
    <property type="match status" value="1"/>
</dbReference>
<dbReference type="EMBL" id="KZ825487">
    <property type="protein sequence ID" value="PYI33023.1"/>
    <property type="molecule type" value="Genomic_DNA"/>
</dbReference>
<dbReference type="InterPro" id="IPR051450">
    <property type="entry name" value="Gfo/Idh/MocA_Oxidoreductases"/>
</dbReference>
<protein>
    <submittedName>
        <fullName evidence="3">NAD(P)-binding protein</fullName>
    </submittedName>
</protein>
<organism evidence="3 4">
    <name type="scientific">Aspergillus indologenus CBS 114.80</name>
    <dbReference type="NCBI Taxonomy" id="1450541"/>
    <lineage>
        <taxon>Eukaryota</taxon>
        <taxon>Fungi</taxon>
        <taxon>Dikarya</taxon>
        <taxon>Ascomycota</taxon>
        <taxon>Pezizomycotina</taxon>
        <taxon>Eurotiomycetes</taxon>
        <taxon>Eurotiomycetidae</taxon>
        <taxon>Eurotiales</taxon>
        <taxon>Aspergillaceae</taxon>
        <taxon>Aspergillus</taxon>
        <taxon>Aspergillus subgen. Circumdati</taxon>
    </lineage>
</organism>
<keyword evidence="4" id="KW-1185">Reference proteome</keyword>
<name>A0A2V5IG33_9EURO</name>
<dbReference type="InterPro" id="IPR036291">
    <property type="entry name" value="NAD(P)-bd_dom_sf"/>
</dbReference>
<feature type="region of interest" description="Disordered" evidence="1">
    <location>
        <begin position="422"/>
        <end position="445"/>
    </location>
</feature>
<dbReference type="Gene3D" id="3.40.50.720">
    <property type="entry name" value="NAD(P)-binding Rossmann-like Domain"/>
    <property type="match status" value="1"/>
</dbReference>
<evidence type="ECO:0000313" key="3">
    <source>
        <dbReference type="EMBL" id="PYI33023.1"/>
    </source>
</evidence>
<dbReference type="Pfam" id="PF01408">
    <property type="entry name" value="GFO_IDH_MocA"/>
    <property type="match status" value="1"/>
</dbReference>